<dbReference type="GO" id="GO:0006564">
    <property type="term" value="P:L-serine biosynthetic process"/>
    <property type="evidence" value="ECO:0007669"/>
    <property type="project" value="UniProtKB-UniRule"/>
</dbReference>
<feature type="binding site" evidence="11">
    <location>
        <position position="152"/>
    </location>
    <ligand>
        <name>pyridoxal 5'-phosphate</name>
        <dbReference type="ChEBI" id="CHEBI:597326"/>
    </ligand>
</feature>
<dbReference type="GO" id="GO:0005737">
    <property type="term" value="C:cytoplasm"/>
    <property type="evidence" value="ECO:0007669"/>
    <property type="project" value="UniProtKB-SubCell"/>
</dbReference>
<dbReference type="Proteomes" id="UP000461585">
    <property type="component" value="Unassembled WGS sequence"/>
</dbReference>
<evidence type="ECO:0000256" key="6">
    <source>
        <dbReference type="ARBA" id="ARBA00022679"/>
    </source>
</evidence>
<name>A0A7X5HUZ6_9FIRM</name>
<dbReference type="RefSeq" id="WP_162369652.1">
    <property type="nucleotide sequence ID" value="NZ_JAAEEH010000007.1"/>
</dbReference>
<dbReference type="HAMAP" id="MF_00160">
    <property type="entry name" value="SerC_aminotrans_5"/>
    <property type="match status" value="1"/>
</dbReference>
<keyword evidence="11" id="KW-0963">Cytoplasm</keyword>
<reference evidence="14 15" key="1">
    <citation type="submission" date="2020-01" db="EMBL/GenBank/DDBJ databases">
        <title>Anaeroalcalibacter tamaniensis gen. nov., sp. nov., moderately halophilic strictly anaerobic fermenter bacterium from mud volcano of Taman peninsula.</title>
        <authorList>
            <person name="Frolova A."/>
            <person name="Merkel A.Y."/>
            <person name="Slobodkin A.I."/>
        </authorList>
    </citation>
    <scope>NUCLEOTIDE SEQUENCE [LARGE SCALE GENOMIC DNA]</scope>
    <source>
        <strain evidence="14 15">F-3ap</strain>
    </source>
</reference>
<evidence type="ECO:0000256" key="7">
    <source>
        <dbReference type="ARBA" id="ARBA00022898"/>
    </source>
</evidence>
<evidence type="ECO:0000256" key="12">
    <source>
        <dbReference type="RuleBase" id="RU004505"/>
    </source>
</evidence>
<dbReference type="AlphaFoldDB" id="A0A7X5HUZ6"/>
<comment type="subunit">
    <text evidence="11">Homodimer.</text>
</comment>
<accession>A0A7X5HUZ6</accession>
<keyword evidence="5 11" id="KW-0028">Amino-acid biosynthesis</keyword>
<keyword evidence="8 11" id="KW-0718">Serine biosynthesis</keyword>
<evidence type="ECO:0000256" key="8">
    <source>
        <dbReference type="ARBA" id="ARBA00023299"/>
    </source>
</evidence>
<comment type="subcellular location">
    <subcellularLocation>
        <location evidence="11">Cytoplasm</location>
    </subcellularLocation>
</comment>
<feature type="domain" description="Aminotransferase class V" evidence="13">
    <location>
        <begin position="4"/>
        <end position="348"/>
    </location>
</feature>
<dbReference type="Gene3D" id="3.40.640.10">
    <property type="entry name" value="Type I PLP-dependent aspartate aminotransferase-like (Major domain)"/>
    <property type="match status" value="1"/>
</dbReference>
<dbReference type="InterPro" id="IPR015424">
    <property type="entry name" value="PyrdxlP-dep_Trfase"/>
</dbReference>
<dbReference type="SUPFAM" id="SSF53383">
    <property type="entry name" value="PLP-dependent transferases"/>
    <property type="match status" value="1"/>
</dbReference>
<comment type="cofactor">
    <cofactor evidence="11">
        <name>pyridoxal 5'-phosphate</name>
        <dbReference type="ChEBI" id="CHEBI:597326"/>
    </cofactor>
    <text evidence="11">Binds 1 pyridoxal phosphate per subunit.</text>
</comment>
<comment type="catalytic activity">
    <reaction evidence="10 11 12">
        <text>O-phospho-L-serine + 2-oxoglutarate = 3-phosphooxypyruvate + L-glutamate</text>
        <dbReference type="Rhea" id="RHEA:14329"/>
        <dbReference type="ChEBI" id="CHEBI:16810"/>
        <dbReference type="ChEBI" id="CHEBI:18110"/>
        <dbReference type="ChEBI" id="CHEBI:29985"/>
        <dbReference type="ChEBI" id="CHEBI:57524"/>
        <dbReference type="EC" id="2.6.1.52"/>
    </reaction>
</comment>
<keyword evidence="15" id="KW-1185">Reference proteome</keyword>
<dbReference type="InterPro" id="IPR015421">
    <property type="entry name" value="PyrdxlP-dep_Trfase_major"/>
</dbReference>
<evidence type="ECO:0000259" key="13">
    <source>
        <dbReference type="Pfam" id="PF00266"/>
    </source>
</evidence>
<evidence type="ECO:0000313" key="15">
    <source>
        <dbReference type="Proteomes" id="UP000461585"/>
    </source>
</evidence>
<dbReference type="InterPro" id="IPR000192">
    <property type="entry name" value="Aminotrans_V_dom"/>
</dbReference>
<organism evidence="14 15">
    <name type="scientific">Anaerotalea alkaliphila</name>
    <dbReference type="NCBI Taxonomy" id="2662126"/>
    <lineage>
        <taxon>Bacteria</taxon>
        <taxon>Bacillati</taxon>
        <taxon>Bacillota</taxon>
        <taxon>Clostridia</taxon>
        <taxon>Eubacteriales</taxon>
        <taxon>Anaerotalea</taxon>
    </lineage>
</organism>
<dbReference type="PANTHER" id="PTHR43247:SF1">
    <property type="entry name" value="PHOSPHOSERINE AMINOTRANSFERASE"/>
    <property type="match status" value="1"/>
</dbReference>
<comment type="similarity">
    <text evidence="3 11">Belongs to the class-V pyridoxal-phosphate-dependent aminotransferase family. SerC subfamily.</text>
</comment>
<dbReference type="EC" id="2.6.1.52" evidence="11"/>
<dbReference type="Pfam" id="PF00266">
    <property type="entry name" value="Aminotran_5"/>
    <property type="match status" value="1"/>
</dbReference>
<dbReference type="FunFam" id="3.40.640.10:FF:000010">
    <property type="entry name" value="Phosphoserine aminotransferase"/>
    <property type="match status" value="1"/>
</dbReference>
<comment type="caution">
    <text evidence="14">The sequence shown here is derived from an EMBL/GenBank/DDBJ whole genome shotgun (WGS) entry which is preliminary data.</text>
</comment>
<gene>
    <name evidence="11 14" type="primary">serC</name>
    <name evidence="14" type="ORF">GXN74_04080</name>
</gene>
<feature type="binding site" evidence="11">
    <location>
        <position position="42"/>
    </location>
    <ligand>
        <name>L-glutamate</name>
        <dbReference type="ChEBI" id="CHEBI:29985"/>
    </ligand>
</feature>
<dbReference type="GO" id="GO:0030170">
    <property type="term" value="F:pyridoxal phosphate binding"/>
    <property type="evidence" value="ECO:0007669"/>
    <property type="project" value="UniProtKB-UniRule"/>
</dbReference>
<dbReference type="EMBL" id="JAAEEH010000007">
    <property type="protein sequence ID" value="NDL66926.1"/>
    <property type="molecule type" value="Genomic_DNA"/>
</dbReference>
<dbReference type="PIRSF" id="PIRSF000525">
    <property type="entry name" value="SerC"/>
    <property type="match status" value="1"/>
</dbReference>
<evidence type="ECO:0000313" key="14">
    <source>
        <dbReference type="EMBL" id="NDL66926.1"/>
    </source>
</evidence>
<dbReference type="PROSITE" id="PS00595">
    <property type="entry name" value="AA_TRANSFER_CLASS_5"/>
    <property type="match status" value="1"/>
</dbReference>
<dbReference type="NCBIfam" id="NF003764">
    <property type="entry name" value="PRK05355.1"/>
    <property type="match status" value="1"/>
</dbReference>
<dbReference type="FunFam" id="3.90.1150.10:FF:000006">
    <property type="entry name" value="Phosphoserine aminotransferase"/>
    <property type="match status" value="1"/>
</dbReference>
<dbReference type="UniPathway" id="UPA00135">
    <property type="reaction ID" value="UER00197"/>
</dbReference>
<evidence type="ECO:0000256" key="11">
    <source>
        <dbReference type="HAMAP-Rule" id="MF_00160"/>
    </source>
</evidence>
<comment type="caution">
    <text evidence="11">Lacks conserved residue(s) required for the propagation of feature annotation.</text>
</comment>
<evidence type="ECO:0000256" key="9">
    <source>
        <dbReference type="ARBA" id="ARBA00047630"/>
    </source>
</evidence>
<feature type="binding site" evidence="11">
    <location>
        <position position="102"/>
    </location>
    <ligand>
        <name>pyridoxal 5'-phosphate</name>
        <dbReference type="ChEBI" id="CHEBI:597326"/>
    </ligand>
</feature>
<dbReference type="CDD" id="cd00611">
    <property type="entry name" value="PSAT_like"/>
    <property type="match status" value="1"/>
</dbReference>
<keyword evidence="4 11" id="KW-0032">Aminotransferase</keyword>
<evidence type="ECO:0000256" key="4">
    <source>
        <dbReference type="ARBA" id="ARBA00022576"/>
    </source>
</evidence>
<evidence type="ECO:0000256" key="1">
    <source>
        <dbReference type="ARBA" id="ARBA00003483"/>
    </source>
</evidence>
<evidence type="ECO:0000256" key="3">
    <source>
        <dbReference type="ARBA" id="ARBA00006904"/>
    </source>
</evidence>
<proteinExistence type="inferred from homology"/>
<feature type="binding site" evidence="11">
    <location>
        <begin position="76"/>
        <end position="77"/>
    </location>
    <ligand>
        <name>pyridoxal 5'-phosphate</name>
        <dbReference type="ChEBI" id="CHEBI:597326"/>
    </ligand>
</feature>
<sequence length="360" mass="39879">MNRVYNFSAGPSTLPEEVLKQAADEMLDYKGCGMSVMEMSHRSKVYEEIIHNAEASLRKLMGIPENYKVLFLQGGASLQFAMVPLNLMRKSKRADYVNTGEWAKKAIKEAKRYGEVRVVGSSEEETYNHIPSLNPADFDKEADYFHITSNNTIFGTKFKNLPDTGDVPLVADMSSDILSCPVDVTKYGLIYAGAQKNMGPAGLTVVIVREDLVGHAPDTTPTMLNYKTHADAGSMFNTPPTFAVYIAGMVFDWVLAKGGLVEMEKINVRKANLLYDYLDQSKLFKGTVVKEDRSIMNIPFVTPSAELDAKFIKEAEAQGFVNLKGHRIVGGMRASIYNAMPVEGVEKLVALMKDFEARNA</sequence>
<feature type="modified residue" description="N6-(pyridoxal phosphate)lysine" evidence="11">
    <location>
        <position position="196"/>
    </location>
</feature>
<dbReference type="InterPro" id="IPR022278">
    <property type="entry name" value="Pser_aminoTfrase"/>
</dbReference>
<dbReference type="Gene3D" id="3.90.1150.10">
    <property type="entry name" value="Aspartate Aminotransferase, domain 1"/>
    <property type="match status" value="1"/>
</dbReference>
<keyword evidence="7 11" id="KW-0663">Pyridoxal phosphate</keyword>
<dbReference type="PANTHER" id="PTHR43247">
    <property type="entry name" value="PHOSPHOSERINE AMINOTRANSFERASE"/>
    <property type="match status" value="1"/>
</dbReference>
<dbReference type="InterPro" id="IPR015422">
    <property type="entry name" value="PyrdxlP-dep_Trfase_small"/>
</dbReference>
<comment type="catalytic activity">
    <reaction evidence="9 11">
        <text>4-(phosphooxy)-L-threonine + 2-oxoglutarate = (R)-3-hydroxy-2-oxo-4-phosphooxybutanoate + L-glutamate</text>
        <dbReference type="Rhea" id="RHEA:16573"/>
        <dbReference type="ChEBI" id="CHEBI:16810"/>
        <dbReference type="ChEBI" id="CHEBI:29985"/>
        <dbReference type="ChEBI" id="CHEBI:58452"/>
        <dbReference type="ChEBI" id="CHEBI:58538"/>
        <dbReference type="EC" id="2.6.1.52"/>
    </reaction>
</comment>
<protein>
    <recommendedName>
        <fullName evidence="11">Phosphoserine aminotransferase</fullName>
        <ecNumber evidence="11">2.6.1.52</ecNumber>
    </recommendedName>
    <alternativeName>
        <fullName evidence="11">Phosphohydroxythreonine aminotransferase</fullName>
        <shortName evidence="11">PSAT</shortName>
    </alternativeName>
</protein>
<keyword evidence="6 11" id="KW-0808">Transferase</keyword>
<evidence type="ECO:0000256" key="10">
    <source>
        <dbReference type="ARBA" id="ARBA00049007"/>
    </source>
</evidence>
<feature type="binding site" evidence="11">
    <location>
        <begin position="237"/>
        <end position="238"/>
    </location>
    <ligand>
        <name>pyridoxal 5'-phosphate</name>
        <dbReference type="ChEBI" id="CHEBI:597326"/>
    </ligand>
</feature>
<comment type="function">
    <text evidence="1 11">Catalyzes the reversible conversion of 3-phosphohydroxypyruvate to phosphoserine and of 3-hydroxy-2-oxo-4-phosphonooxybutanoate to phosphohydroxythreonine.</text>
</comment>
<dbReference type="NCBIfam" id="TIGR01364">
    <property type="entry name" value="serC_1"/>
    <property type="match status" value="1"/>
</dbReference>
<dbReference type="InterPro" id="IPR020578">
    <property type="entry name" value="Aminotrans_V_PyrdxlP_BS"/>
</dbReference>
<comment type="pathway">
    <text evidence="2 11 12">Amino-acid biosynthesis; L-serine biosynthesis; L-serine from 3-phospho-D-glycerate: step 2/3.</text>
</comment>
<feature type="binding site" evidence="11">
    <location>
        <position position="195"/>
    </location>
    <ligand>
        <name>pyridoxal 5'-phosphate</name>
        <dbReference type="ChEBI" id="CHEBI:597326"/>
    </ligand>
</feature>
<dbReference type="GO" id="GO:0004648">
    <property type="term" value="F:O-phospho-L-serine:2-oxoglutarate aminotransferase activity"/>
    <property type="evidence" value="ECO:0007669"/>
    <property type="project" value="UniProtKB-UniRule"/>
</dbReference>
<evidence type="ECO:0000256" key="5">
    <source>
        <dbReference type="ARBA" id="ARBA00022605"/>
    </source>
</evidence>
<evidence type="ECO:0000256" key="2">
    <source>
        <dbReference type="ARBA" id="ARBA00005099"/>
    </source>
</evidence>
<feature type="binding site" evidence="11">
    <location>
        <position position="172"/>
    </location>
    <ligand>
        <name>pyridoxal 5'-phosphate</name>
        <dbReference type="ChEBI" id="CHEBI:597326"/>
    </ligand>
</feature>